<reference evidence="1" key="1">
    <citation type="submission" date="2023-10" db="EMBL/GenBank/DDBJ databases">
        <authorList>
            <person name="Chen Y."/>
            <person name="Shah S."/>
            <person name="Dougan E. K."/>
            <person name="Thang M."/>
            <person name="Chan C."/>
        </authorList>
    </citation>
    <scope>NUCLEOTIDE SEQUENCE [LARGE SCALE GENOMIC DNA]</scope>
</reference>
<dbReference type="EMBL" id="CAUYUJ010014912">
    <property type="protein sequence ID" value="CAK0847564.1"/>
    <property type="molecule type" value="Genomic_DNA"/>
</dbReference>
<dbReference type="Proteomes" id="UP001189429">
    <property type="component" value="Unassembled WGS sequence"/>
</dbReference>
<accession>A0ABN9TNF7</accession>
<keyword evidence="2" id="KW-1185">Reference proteome</keyword>
<evidence type="ECO:0000313" key="1">
    <source>
        <dbReference type="EMBL" id="CAK0847564.1"/>
    </source>
</evidence>
<organism evidence="1 2">
    <name type="scientific">Prorocentrum cordatum</name>
    <dbReference type="NCBI Taxonomy" id="2364126"/>
    <lineage>
        <taxon>Eukaryota</taxon>
        <taxon>Sar</taxon>
        <taxon>Alveolata</taxon>
        <taxon>Dinophyceae</taxon>
        <taxon>Prorocentrales</taxon>
        <taxon>Prorocentraceae</taxon>
        <taxon>Prorocentrum</taxon>
    </lineage>
</organism>
<proteinExistence type="predicted"/>
<name>A0ABN9TNF7_9DINO</name>
<comment type="caution">
    <text evidence="1">The sequence shown here is derived from an EMBL/GenBank/DDBJ whole genome shotgun (WGS) entry which is preliminary data.</text>
</comment>
<protein>
    <submittedName>
        <fullName evidence="1">Uncharacterized protein</fullName>
    </submittedName>
</protein>
<evidence type="ECO:0000313" key="2">
    <source>
        <dbReference type="Proteomes" id="UP001189429"/>
    </source>
</evidence>
<sequence length="140" mass="16118">MCSRRRLGIHKRQRRIITTTCFRLGAEGPPRGAAIIRSSSRFRLLCNEFRGGCIAFELQLHKEGHQNWKTNLPVRLAKDPDFQNGRFRKGCATLPTAEQSYVHAMATNTHRDYHMHHRYVVCFISTGSKLSYARSTKTRA</sequence>
<gene>
    <name evidence="1" type="ORF">PCOR1329_LOCUS40736</name>
</gene>